<keyword evidence="3" id="KW-0949">S-adenosyl-L-methionine</keyword>
<dbReference type="PROSITE" id="PS51683">
    <property type="entry name" value="SAM_OMT_II"/>
    <property type="match status" value="1"/>
</dbReference>
<evidence type="ECO:0000256" key="3">
    <source>
        <dbReference type="ARBA" id="ARBA00022691"/>
    </source>
</evidence>
<accession>A0A0F0IFR6</accession>
<dbReference type="AlphaFoldDB" id="A0A0F0IFR6"/>
<evidence type="ECO:0000313" key="7">
    <source>
        <dbReference type="Proteomes" id="UP000033540"/>
    </source>
</evidence>
<dbReference type="GO" id="GO:0032259">
    <property type="term" value="P:methylation"/>
    <property type="evidence" value="ECO:0007669"/>
    <property type="project" value="UniProtKB-KW"/>
</dbReference>
<dbReference type="Proteomes" id="UP000033540">
    <property type="component" value="Unassembled WGS sequence"/>
</dbReference>
<gene>
    <name evidence="6" type="ORF">P875_00021873</name>
</gene>
<dbReference type="InterPro" id="IPR029063">
    <property type="entry name" value="SAM-dependent_MTases_sf"/>
</dbReference>
<evidence type="ECO:0000256" key="1">
    <source>
        <dbReference type="ARBA" id="ARBA00022603"/>
    </source>
</evidence>
<keyword evidence="1 6" id="KW-0489">Methyltransferase</keyword>
<feature type="domain" description="O-methyltransferase dimerisation" evidence="5">
    <location>
        <begin position="66"/>
        <end position="123"/>
    </location>
</feature>
<dbReference type="SUPFAM" id="SSF46785">
    <property type="entry name" value="Winged helix' DNA-binding domain"/>
    <property type="match status" value="1"/>
</dbReference>
<comment type="caution">
    <text evidence="6">The sequence shown here is derived from an EMBL/GenBank/DDBJ whole genome shotgun (WGS) entry which is preliminary data.</text>
</comment>
<dbReference type="Gene3D" id="1.10.10.10">
    <property type="entry name" value="Winged helix-like DNA-binding domain superfamily/Winged helix DNA-binding domain"/>
    <property type="match status" value="1"/>
</dbReference>
<dbReference type="EMBL" id="JZEE01000326">
    <property type="protein sequence ID" value="KJK66001.1"/>
    <property type="molecule type" value="Genomic_DNA"/>
</dbReference>
<dbReference type="Pfam" id="PF08100">
    <property type="entry name" value="Dimerisation"/>
    <property type="match status" value="1"/>
</dbReference>
<organism evidence="6 7">
    <name type="scientific">Aspergillus parasiticus (strain ATCC 56775 / NRRL 5862 / SRRC 143 / SU-1)</name>
    <dbReference type="NCBI Taxonomy" id="1403190"/>
    <lineage>
        <taxon>Eukaryota</taxon>
        <taxon>Fungi</taxon>
        <taxon>Dikarya</taxon>
        <taxon>Ascomycota</taxon>
        <taxon>Pezizomycotina</taxon>
        <taxon>Eurotiomycetes</taxon>
        <taxon>Eurotiomycetidae</taxon>
        <taxon>Eurotiales</taxon>
        <taxon>Aspergillaceae</taxon>
        <taxon>Aspergillus</taxon>
        <taxon>Aspergillus subgen. Circumdati</taxon>
    </lineage>
</organism>
<dbReference type="PANTHER" id="PTHR43712:SF1">
    <property type="entry name" value="HYPOTHETICAL O-METHYLTRANSFERASE (EUROFUNG)-RELATED"/>
    <property type="match status" value="1"/>
</dbReference>
<protein>
    <submittedName>
        <fullName evidence="6">O-methyltransferase</fullName>
    </submittedName>
</protein>
<dbReference type="SUPFAM" id="SSF53335">
    <property type="entry name" value="S-adenosyl-L-methionine-dependent methyltransferases"/>
    <property type="match status" value="1"/>
</dbReference>
<name>A0A0F0IFR6_ASPPU</name>
<evidence type="ECO:0000256" key="2">
    <source>
        <dbReference type="ARBA" id="ARBA00022679"/>
    </source>
</evidence>
<evidence type="ECO:0000259" key="4">
    <source>
        <dbReference type="Pfam" id="PF00891"/>
    </source>
</evidence>
<proteinExistence type="predicted"/>
<feature type="domain" description="O-methyltransferase C-terminal" evidence="4">
    <location>
        <begin position="175"/>
        <end position="371"/>
    </location>
</feature>
<dbReference type="PANTHER" id="PTHR43712">
    <property type="entry name" value="PUTATIVE (AFU_ORTHOLOGUE AFUA_4G14580)-RELATED"/>
    <property type="match status" value="1"/>
</dbReference>
<dbReference type="STRING" id="1403190.A0A0F0IFR6"/>
<dbReference type="Pfam" id="PF00891">
    <property type="entry name" value="Methyltransf_2"/>
    <property type="match status" value="1"/>
</dbReference>
<dbReference type="GO" id="GO:0044550">
    <property type="term" value="P:secondary metabolite biosynthetic process"/>
    <property type="evidence" value="ECO:0007669"/>
    <property type="project" value="UniProtKB-ARBA"/>
</dbReference>
<dbReference type="OrthoDB" id="2410195at2759"/>
<dbReference type="GO" id="GO:0008171">
    <property type="term" value="F:O-methyltransferase activity"/>
    <property type="evidence" value="ECO:0007669"/>
    <property type="project" value="InterPro"/>
</dbReference>
<dbReference type="InterPro" id="IPR036388">
    <property type="entry name" value="WH-like_DNA-bd_sf"/>
</dbReference>
<reference evidence="6 7" key="1">
    <citation type="submission" date="2015-02" db="EMBL/GenBank/DDBJ databases">
        <title>Draft genome sequence of Aspergillus parasiticus SU-1.</title>
        <authorList>
            <person name="Yu J."/>
            <person name="Fedorova N."/>
            <person name="Yin Y."/>
            <person name="Losada L."/>
            <person name="Zafar N."/>
            <person name="Taujale R."/>
            <person name="Ehrlich K.C."/>
            <person name="Bhatnagar D."/>
            <person name="Cleveland T.E."/>
            <person name="Bennett J.W."/>
            <person name="Nierman W.C."/>
        </authorList>
    </citation>
    <scope>NUCLEOTIDE SEQUENCE [LARGE SCALE GENOMIC DNA]</scope>
    <source>
        <strain evidence="7">ATCC 56775 / NRRL 5862 / SRRC 143 / SU-1</strain>
    </source>
</reference>
<keyword evidence="2 6" id="KW-0808">Transferase</keyword>
<sequence length="399" mass="44417">MEEKGSQAAELQQVIEKYNKNDPSSCMRLEDALEKVRRELVESLVLPRILERIEDNINPQQTVNNVCIVVALEMGLFKTLAANEGKSLTAEDLSKATGYNVGLIARVMRVITAIGFANETGYQTYTANGCTLAQNNPGNIGGLIISNDIVFPVASRIRQYLQQNKPVDVSQTPPAYDFAMGETIWQTLAKDTEWKTGFDDNMTARNKTLSVPWHLKYPIGEMLSAGSLSAKPIIVDVGGNQGVDLQRFADTFPDLECELILQDLPETIAGIPGQLDSRIKPTAHDFFTEQTAKGADIYYLKSILHDWDDVASRKILSNVAKVMQPHSRLLINEMILADVNESMIRSNMDMLMLFFTNGMERTQTQWNKLLATVEPPLKLVQVWSATGDQQCVIETCLAE</sequence>
<dbReference type="InterPro" id="IPR001077">
    <property type="entry name" value="COMT_C"/>
</dbReference>
<evidence type="ECO:0000259" key="5">
    <source>
        <dbReference type="Pfam" id="PF08100"/>
    </source>
</evidence>
<dbReference type="InterPro" id="IPR016461">
    <property type="entry name" value="COMT-like"/>
</dbReference>
<dbReference type="InterPro" id="IPR036390">
    <property type="entry name" value="WH_DNA-bd_sf"/>
</dbReference>
<dbReference type="Gene3D" id="3.40.50.150">
    <property type="entry name" value="Vaccinia Virus protein VP39"/>
    <property type="match status" value="1"/>
</dbReference>
<evidence type="ECO:0000313" key="6">
    <source>
        <dbReference type="EMBL" id="KJK66001.1"/>
    </source>
</evidence>
<dbReference type="InterPro" id="IPR012967">
    <property type="entry name" value="COMT_dimerisation"/>
</dbReference>